<feature type="chain" id="PRO_5040428377" evidence="3">
    <location>
        <begin position="29"/>
        <end position="427"/>
    </location>
</feature>
<feature type="transmembrane region" description="Helical" evidence="2">
    <location>
        <begin position="156"/>
        <end position="178"/>
    </location>
</feature>
<feature type="region of interest" description="Disordered" evidence="1">
    <location>
        <begin position="34"/>
        <end position="110"/>
    </location>
</feature>
<feature type="compositionally biased region" description="Pro residues" evidence="1">
    <location>
        <begin position="336"/>
        <end position="348"/>
    </location>
</feature>
<evidence type="ECO:0000313" key="5">
    <source>
        <dbReference type="Proteomes" id="UP000800235"/>
    </source>
</evidence>
<keyword evidence="3" id="KW-0732">Signal</keyword>
<dbReference type="PANTHER" id="PTHR36089:SF1">
    <property type="entry name" value="CHITIN SYNTHASE 3 COMPLEX PROTEIN CSI2-RELATED"/>
    <property type="match status" value="1"/>
</dbReference>
<dbReference type="Proteomes" id="UP000800235">
    <property type="component" value="Unassembled WGS sequence"/>
</dbReference>
<evidence type="ECO:0000256" key="1">
    <source>
        <dbReference type="SAM" id="MobiDB-lite"/>
    </source>
</evidence>
<sequence length="427" mass="43062">MRIPRRSSPAMAAPSISLLILLAAAASAQNTNTDTTAATQQQNTDTNTATQQTTTAATTRTQATSATTATENTNTAKPTTLTNIPTLTSGDAAATSSTTEGTEAVTNAPSLTSTTGSMFKLTGVPTIAGYGIPTAVVPWTGGAAYMQRSQLPEGTVFIAVGSILAFMAAAVLAWRALVAWSLHRSVKRAAANALKPDPSMTKLAAPKTNYGGLGAMAGSTHSLDRLSAAPTRLTKTSHGAPPGTASGVARNSSLFFSPTAGAGNHSSTSAALLNTQSGNNRASTYLPAGYYASPSAAAPPSSAGGMTSLGAPSPSPLSSLNPAVRNGYRPQRDFGPSPPVSPSLPPARPSGDTPPSRRGLTGGYAGGHERMSQAGRADAGMYGQGGAMSASSLNLHVPGGNVNGGRAPSANLEELFDNHGNGPRERF</sequence>
<evidence type="ECO:0000256" key="3">
    <source>
        <dbReference type="SAM" id="SignalP"/>
    </source>
</evidence>
<protein>
    <submittedName>
        <fullName evidence="4">Uncharacterized protein</fullName>
    </submittedName>
</protein>
<keyword evidence="2" id="KW-1133">Transmembrane helix</keyword>
<dbReference type="EMBL" id="MU007014">
    <property type="protein sequence ID" value="KAF2435057.1"/>
    <property type="molecule type" value="Genomic_DNA"/>
</dbReference>
<dbReference type="PANTHER" id="PTHR36089">
    <property type="entry name" value="CHITIN SYNTHASE 3 COMPLEX PROTEIN CSI2-RELATED"/>
    <property type="match status" value="1"/>
</dbReference>
<feature type="region of interest" description="Disordered" evidence="1">
    <location>
        <begin position="232"/>
        <end position="251"/>
    </location>
</feature>
<dbReference type="OrthoDB" id="4065319at2759"/>
<accession>A0A9P4P0K8</accession>
<comment type="caution">
    <text evidence="4">The sequence shown here is derived from an EMBL/GenBank/DDBJ whole genome shotgun (WGS) entry which is preliminary data.</text>
</comment>
<proteinExistence type="predicted"/>
<feature type="compositionally biased region" description="Low complexity" evidence="1">
    <location>
        <begin position="34"/>
        <end position="106"/>
    </location>
</feature>
<feature type="region of interest" description="Disordered" evidence="1">
    <location>
        <begin position="294"/>
        <end position="427"/>
    </location>
</feature>
<keyword evidence="2" id="KW-0812">Transmembrane</keyword>
<reference evidence="4" key="1">
    <citation type="journal article" date="2020" name="Stud. Mycol.">
        <title>101 Dothideomycetes genomes: a test case for predicting lifestyles and emergence of pathogens.</title>
        <authorList>
            <person name="Haridas S."/>
            <person name="Albert R."/>
            <person name="Binder M."/>
            <person name="Bloem J."/>
            <person name="Labutti K."/>
            <person name="Salamov A."/>
            <person name="Andreopoulos B."/>
            <person name="Baker S."/>
            <person name="Barry K."/>
            <person name="Bills G."/>
            <person name="Bluhm B."/>
            <person name="Cannon C."/>
            <person name="Castanera R."/>
            <person name="Culley D."/>
            <person name="Daum C."/>
            <person name="Ezra D."/>
            <person name="Gonzalez J."/>
            <person name="Henrissat B."/>
            <person name="Kuo A."/>
            <person name="Liang C."/>
            <person name="Lipzen A."/>
            <person name="Lutzoni F."/>
            <person name="Magnuson J."/>
            <person name="Mondo S."/>
            <person name="Nolan M."/>
            <person name="Ohm R."/>
            <person name="Pangilinan J."/>
            <person name="Park H.-J."/>
            <person name="Ramirez L."/>
            <person name="Alfaro M."/>
            <person name="Sun H."/>
            <person name="Tritt A."/>
            <person name="Yoshinaga Y."/>
            <person name="Zwiers L.-H."/>
            <person name="Turgeon B."/>
            <person name="Goodwin S."/>
            <person name="Spatafora J."/>
            <person name="Crous P."/>
            <person name="Grigoriev I."/>
        </authorList>
    </citation>
    <scope>NUCLEOTIDE SEQUENCE</scope>
    <source>
        <strain evidence="4">CBS 130266</strain>
    </source>
</reference>
<dbReference type="InterPro" id="IPR051009">
    <property type="entry name" value="PRM"/>
</dbReference>
<dbReference type="GO" id="GO:0000324">
    <property type="term" value="C:fungal-type vacuole"/>
    <property type="evidence" value="ECO:0007669"/>
    <property type="project" value="TreeGrafter"/>
</dbReference>
<evidence type="ECO:0000256" key="2">
    <source>
        <dbReference type="SAM" id="Phobius"/>
    </source>
</evidence>
<name>A0A9P4P0K8_9PEZI</name>
<keyword evidence="2" id="KW-0472">Membrane</keyword>
<keyword evidence="5" id="KW-1185">Reference proteome</keyword>
<evidence type="ECO:0000313" key="4">
    <source>
        <dbReference type="EMBL" id="KAF2435057.1"/>
    </source>
</evidence>
<feature type="compositionally biased region" description="Low complexity" evidence="1">
    <location>
        <begin position="294"/>
        <end position="320"/>
    </location>
</feature>
<organism evidence="4 5">
    <name type="scientific">Tothia fuscella</name>
    <dbReference type="NCBI Taxonomy" id="1048955"/>
    <lineage>
        <taxon>Eukaryota</taxon>
        <taxon>Fungi</taxon>
        <taxon>Dikarya</taxon>
        <taxon>Ascomycota</taxon>
        <taxon>Pezizomycotina</taxon>
        <taxon>Dothideomycetes</taxon>
        <taxon>Pleosporomycetidae</taxon>
        <taxon>Venturiales</taxon>
        <taxon>Cylindrosympodiaceae</taxon>
        <taxon>Tothia</taxon>
    </lineage>
</organism>
<gene>
    <name evidence="4" type="ORF">EJ08DRAFT_692956</name>
</gene>
<feature type="signal peptide" evidence="3">
    <location>
        <begin position="1"/>
        <end position="28"/>
    </location>
</feature>
<dbReference type="AlphaFoldDB" id="A0A9P4P0K8"/>